<dbReference type="AlphaFoldDB" id="A0A261RZL0"/>
<dbReference type="EMBL" id="NEVM01000005">
    <property type="protein sequence ID" value="OZI29980.1"/>
    <property type="molecule type" value="Genomic_DNA"/>
</dbReference>
<evidence type="ECO:0000313" key="3">
    <source>
        <dbReference type="Proteomes" id="UP000216020"/>
    </source>
</evidence>
<keyword evidence="3" id="KW-1185">Reference proteome</keyword>
<evidence type="ECO:0000313" key="2">
    <source>
        <dbReference type="EMBL" id="OZI29980.1"/>
    </source>
</evidence>
<proteinExistence type="predicted"/>
<name>A0A261RZL0_9BORD</name>
<feature type="transmembrane region" description="Helical" evidence="1">
    <location>
        <begin position="57"/>
        <end position="79"/>
    </location>
</feature>
<feature type="transmembrane region" description="Helical" evidence="1">
    <location>
        <begin position="29"/>
        <end position="50"/>
    </location>
</feature>
<organism evidence="2 3">
    <name type="scientific">Bordetella genomosp. 10</name>
    <dbReference type="NCBI Taxonomy" id="1416804"/>
    <lineage>
        <taxon>Bacteria</taxon>
        <taxon>Pseudomonadati</taxon>
        <taxon>Pseudomonadota</taxon>
        <taxon>Betaproteobacteria</taxon>
        <taxon>Burkholderiales</taxon>
        <taxon>Alcaligenaceae</taxon>
        <taxon>Bordetella</taxon>
    </lineage>
</organism>
<sequence length="207" mass="22840">MMTLFAFAAAVSAFNPNVGSYLQTTHWTIGHLALFLGTLALASGIAGITARFLARGAWAWLLACVAWLLVVAVMLLFVFRYPAEFYVRYSKNVVEDHVPDVLEQQALSFDNSARRNLWGTSTTYRLTWVGPITSCITPGTAAPGQCKLMECVRARSSWLAGGDFQHFWGIEPYTESADGLRNAQCHEVDPSAIKAADYDEQGQRIVQ</sequence>
<gene>
    <name evidence="2" type="ORF">CAL29_18025</name>
</gene>
<protein>
    <submittedName>
        <fullName evidence="2">Uncharacterized protein</fullName>
    </submittedName>
</protein>
<keyword evidence="1" id="KW-1133">Transmembrane helix</keyword>
<dbReference type="Proteomes" id="UP000216020">
    <property type="component" value="Unassembled WGS sequence"/>
</dbReference>
<keyword evidence="1" id="KW-0472">Membrane</keyword>
<evidence type="ECO:0000256" key="1">
    <source>
        <dbReference type="SAM" id="Phobius"/>
    </source>
</evidence>
<comment type="caution">
    <text evidence="2">The sequence shown here is derived from an EMBL/GenBank/DDBJ whole genome shotgun (WGS) entry which is preliminary data.</text>
</comment>
<reference evidence="3" key="1">
    <citation type="submission" date="2017-05" db="EMBL/GenBank/DDBJ databases">
        <title>Complete and WGS of Bordetella genogroups.</title>
        <authorList>
            <person name="Spilker T."/>
            <person name="Lipuma J."/>
        </authorList>
    </citation>
    <scope>NUCLEOTIDE SEQUENCE [LARGE SCALE GENOMIC DNA]</scope>
    <source>
        <strain evidence="3">AU16122</strain>
    </source>
</reference>
<keyword evidence="1" id="KW-0812">Transmembrane</keyword>
<accession>A0A261RZL0</accession>